<keyword evidence="1" id="KW-0732">Signal</keyword>
<feature type="chain" id="PRO_5003774883" evidence="1">
    <location>
        <begin position="26"/>
        <end position="58"/>
    </location>
</feature>
<keyword evidence="3" id="KW-1185">Reference proteome</keyword>
<sequence length="58" mass="6878">MLLVLHTFILYLMNHLFMLFCWVDADLLSMEEPEPICWTEQGRINLQGGWCSIRCCEN</sequence>
<protein>
    <submittedName>
        <fullName evidence="2">Uncharacterized protein</fullName>
    </submittedName>
</protein>
<dbReference type="Proteomes" id="UP000006038">
    <property type="component" value="Chromosome 12"/>
</dbReference>
<proteinExistence type="predicted"/>
<reference evidence="2" key="1">
    <citation type="journal article" date="2013" name="Nat. Commun.">
        <title>Whole-genome sequencing of Oryza brachyantha reveals mechanisms underlying Oryza genome evolution.</title>
        <authorList>
            <person name="Chen J."/>
            <person name="Huang Q."/>
            <person name="Gao D."/>
            <person name="Wang J."/>
            <person name="Lang Y."/>
            <person name="Liu T."/>
            <person name="Li B."/>
            <person name="Bai Z."/>
            <person name="Luis Goicoechea J."/>
            <person name="Liang C."/>
            <person name="Chen C."/>
            <person name="Zhang W."/>
            <person name="Sun S."/>
            <person name="Liao Y."/>
            <person name="Zhang X."/>
            <person name="Yang L."/>
            <person name="Song C."/>
            <person name="Wang M."/>
            <person name="Shi J."/>
            <person name="Liu G."/>
            <person name="Liu J."/>
            <person name="Zhou H."/>
            <person name="Zhou W."/>
            <person name="Yu Q."/>
            <person name="An N."/>
            <person name="Chen Y."/>
            <person name="Cai Q."/>
            <person name="Wang B."/>
            <person name="Liu B."/>
            <person name="Min J."/>
            <person name="Huang Y."/>
            <person name="Wu H."/>
            <person name="Li Z."/>
            <person name="Zhang Y."/>
            <person name="Yin Y."/>
            <person name="Song W."/>
            <person name="Jiang J."/>
            <person name="Jackson S.A."/>
            <person name="Wing R.A."/>
            <person name="Wang J."/>
            <person name="Chen M."/>
        </authorList>
    </citation>
    <scope>NUCLEOTIDE SEQUENCE [LARGE SCALE GENOMIC DNA]</scope>
    <source>
        <strain evidence="2">cv. IRGC 101232</strain>
    </source>
</reference>
<evidence type="ECO:0000256" key="1">
    <source>
        <dbReference type="SAM" id="SignalP"/>
    </source>
</evidence>
<dbReference type="Gramene" id="OB12G18170.1">
    <property type="protein sequence ID" value="OB12G18170.1"/>
    <property type="gene ID" value="OB12G18170"/>
</dbReference>
<accession>J3NCV9</accession>
<dbReference type="AlphaFoldDB" id="J3NCV9"/>
<dbReference type="HOGENOM" id="CLU_2982252_0_0_1"/>
<feature type="signal peptide" evidence="1">
    <location>
        <begin position="1"/>
        <end position="25"/>
    </location>
</feature>
<organism evidence="2">
    <name type="scientific">Oryza brachyantha</name>
    <name type="common">malo sina</name>
    <dbReference type="NCBI Taxonomy" id="4533"/>
    <lineage>
        <taxon>Eukaryota</taxon>
        <taxon>Viridiplantae</taxon>
        <taxon>Streptophyta</taxon>
        <taxon>Embryophyta</taxon>
        <taxon>Tracheophyta</taxon>
        <taxon>Spermatophyta</taxon>
        <taxon>Magnoliopsida</taxon>
        <taxon>Liliopsida</taxon>
        <taxon>Poales</taxon>
        <taxon>Poaceae</taxon>
        <taxon>BOP clade</taxon>
        <taxon>Oryzoideae</taxon>
        <taxon>Oryzeae</taxon>
        <taxon>Oryzinae</taxon>
        <taxon>Oryza</taxon>
    </lineage>
</organism>
<reference evidence="2" key="2">
    <citation type="submission" date="2013-04" db="UniProtKB">
        <authorList>
            <consortium name="EnsemblPlants"/>
        </authorList>
    </citation>
    <scope>IDENTIFICATION</scope>
</reference>
<evidence type="ECO:0000313" key="2">
    <source>
        <dbReference type="EnsemblPlants" id="OB12G18170.1"/>
    </source>
</evidence>
<evidence type="ECO:0000313" key="3">
    <source>
        <dbReference type="Proteomes" id="UP000006038"/>
    </source>
</evidence>
<name>J3NCV9_ORYBR</name>
<dbReference type="EnsemblPlants" id="OB12G18170.1">
    <property type="protein sequence ID" value="OB12G18170.1"/>
    <property type="gene ID" value="OB12G18170"/>
</dbReference>